<comment type="caution">
    <text evidence="2">The sequence shown here is derived from an EMBL/GenBank/DDBJ whole genome shotgun (WGS) entry which is preliminary data.</text>
</comment>
<dbReference type="InterPro" id="IPR036188">
    <property type="entry name" value="FAD/NAD-bd_sf"/>
</dbReference>
<dbReference type="AlphaFoldDB" id="A0A918GI97"/>
<dbReference type="EMBL" id="BMRB01000002">
    <property type="protein sequence ID" value="GGS36641.1"/>
    <property type="molecule type" value="Genomic_DNA"/>
</dbReference>
<dbReference type="PANTHER" id="PTHR46865">
    <property type="entry name" value="OXIDOREDUCTASE-RELATED"/>
    <property type="match status" value="1"/>
</dbReference>
<name>A0A918GI97_9PSEU</name>
<reference evidence="2" key="2">
    <citation type="submission" date="2020-09" db="EMBL/GenBank/DDBJ databases">
        <authorList>
            <person name="Sun Q."/>
            <person name="Ohkuma M."/>
        </authorList>
    </citation>
    <scope>NUCLEOTIDE SEQUENCE</scope>
    <source>
        <strain evidence="2">JCM 3276</strain>
    </source>
</reference>
<dbReference type="Pfam" id="PF01494">
    <property type="entry name" value="FAD_binding_3"/>
    <property type="match status" value="1"/>
</dbReference>
<dbReference type="PANTHER" id="PTHR46865:SF8">
    <property type="entry name" value="POSSIBLE OXIDOREDUCTASE"/>
    <property type="match status" value="1"/>
</dbReference>
<evidence type="ECO:0000259" key="1">
    <source>
        <dbReference type="Pfam" id="PF01494"/>
    </source>
</evidence>
<sequence>MRALICGAGIAGLTLAWWLRRADWEVTVVERAPGPRPDGYMMDFFGSGYDIAERMGLIDRIVAADAGITALRYTTADGEPRGGVSYASMRAALDGRLVSLMRGDLDRVLREAVPDLDIRYGTSLADADTLTDGSPVDADLVVGADGIHSRVRELTFGPERAFLRPLGYHTASYLLTDPDLADAVGDRFRIVAQPNRQAGLYPAGGHLATMFVHATDAPLTDNPRALLKARFAGMGELVDRALDHCPDDPYYDTVAQIELPSWHRGRTVLIGDAAHAVSLMAGQGASLAMAAAWVLAGELAKADVPRALPAYEARMRPFAEAKQRSGRRAARWMLPESRWKISLRNRLLGVADLPGGPTVVRKAMAGTASSIVG</sequence>
<dbReference type="Gene3D" id="3.50.50.60">
    <property type="entry name" value="FAD/NAD(P)-binding domain"/>
    <property type="match status" value="1"/>
</dbReference>
<accession>A0A918GI97</accession>
<gene>
    <name evidence="2" type="ORF">GCM10010171_34340</name>
</gene>
<evidence type="ECO:0000313" key="3">
    <source>
        <dbReference type="Proteomes" id="UP000660680"/>
    </source>
</evidence>
<reference evidence="2" key="1">
    <citation type="journal article" date="2014" name="Int. J. Syst. Evol. Microbiol.">
        <title>Complete genome sequence of Corynebacterium casei LMG S-19264T (=DSM 44701T), isolated from a smear-ripened cheese.</title>
        <authorList>
            <consortium name="US DOE Joint Genome Institute (JGI-PGF)"/>
            <person name="Walter F."/>
            <person name="Albersmeier A."/>
            <person name="Kalinowski J."/>
            <person name="Ruckert C."/>
        </authorList>
    </citation>
    <scope>NUCLEOTIDE SEQUENCE</scope>
    <source>
        <strain evidence="2">JCM 3276</strain>
    </source>
</reference>
<dbReference type="InterPro" id="IPR051704">
    <property type="entry name" value="FAD_aromatic-hydroxylase"/>
</dbReference>
<dbReference type="GO" id="GO:0071949">
    <property type="term" value="F:FAD binding"/>
    <property type="evidence" value="ECO:0007669"/>
    <property type="project" value="InterPro"/>
</dbReference>
<protein>
    <submittedName>
        <fullName evidence="2">FAD-dependent oxidoreductase</fullName>
    </submittedName>
</protein>
<feature type="domain" description="FAD-binding" evidence="1">
    <location>
        <begin position="3"/>
        <end position="321"/>
    </location>
</feature>
<dbReference type="Proteomes" id="UP000660680">
    <property type="component" value="Unassembled WGS sequence"/>
</dbReference>
<keyword evidence="3" id="KW-1185">Reference proteome</keyword>
<evidence type="ECO:0000313" key="2">
    <source>
        <dbReference type="EMBL" id="GGS36641.1"/>
    </source>
</evidence>
<dbReference type="InterPro" id="IPR002938">
    <property type="entry name" value="FAD-bd"/>
</dbReference>
<proteinExistence type="predicted"/>
<organism evidence="2 3">
    <name type="scientific">Actinokineospora fastidiosa</name>
    <dbReference type="NCBI Taxonomy" id="1816"/>
    <lineage>
        <taxon>Bacteria</taxon>
        <taxon>Bacillati</taxon>
        <taxon>Actinomycetota</taxon>
        <taxon>Actinomycetes</taxon>
        <taxon>Pseudonocardiales</taxon>
        <taxon>Pseudonocardiaceae</taxon>
        <taxon>Actinokineospora</taxon>
    </lineage>
</organism>
<dbReference type="PRINTS" id="PR00420">
    <property type="entry name" value="RNGMNOXGNASE"/>
</dbReference>
<dbReference type="Gene3D" id="3.30.9.10">
    <property type="entry name" value="D-Amino Acid Oxidase, subunit A, domain 2"/>
    <property type="match status" value="1"/>
</dbReference>
<dbReference type="SUPFAM" id="SSF51905">
    <property type="entry name" value="FAD/NAD(P)-binding domain"/>
    <property type="match status" value="1"/>
</dbReference>